<dbReference type="Proteomes" id="UP000164342">
    <property type="component" value="Segment"/>
</dbReference>
<sequence>MVSLEFELWEISVGLHIFVIVSLLLWRFKWYILKKITQDEYREKVFYHTHK</sequence>
<keyword evidence="4" id="KW-1185">Reference proteome</keyword>
<accession>A0A0C5KP04</accession>
<proteinExistence type="predicted"/>
<reference evidence="2 4" key="1">
    <citation type="journal article" date="2015" name="Virology">
        <title>Characterization of the complete genome of Barley yellow striate mosaic virus reveals a nested gene encoding a small hydrophobic protein.</title>
        <authorList>
            <person name="Yan T."/>
            <person name="Zhu J.R."/>
            <person name="Di D."/>
            <person name="Gao Q."/>
            <person name="Zhang Y."/>
            <person name="Zhang A."/>
            <person name="Yan C."/>
            <person name="Miao H."/>
            <person name="Wang X.B."/>
        </authorList>
    </citation>
    <scope>NUCLEOTIDE SEQUENCE [LARGE SCALE GENOMIC DNA]</scope>
    <source>
        <strain evidence="2">Hebei</strain>
    </source>
</reference>
<evidence type="ECO:0000313" key="3">
    <source>
        <dbReference type="EMBL" id="AYN07443.1"/>
    </source>
</evidence>
<evidence type="ECO:0000313" key="4">
    <source>
        <dbReference type="Proteomes" id="UP000164342"/>
    </source>
</evidence>
<reference evidence="3" key="2">
    <citation type="submission" date="2018-06" db="EMBL/GenBank/DDBJ databases">
        <title>Analyses of phosphoprotein and three ancillary genes as RNA-silencing suppressor in Barley yellow striate virus.</title>
        <authorList>
            <person name="Rabieifaradonbeh S."/>
            <person name="Afsharifar A."/>
            <person name="Finetti-Sialer M.M."/>
        </authorList>
    </citation>
    <scope>NUCLEOTIDE SEQUENCE</scope>
    <source>
        <strain evidence="3">P9_Barley</strain>
    </source>
</reference>
<keyword evidence="1" id="KW-0472">Membrane</keyword>
<dbReference type="EMBL" id="KM213865">
    <property type="protein sequence ID" value="AJP67523.1"/>
    <property type="molecule type" value="Viral_cRNA"/>
</dbReference>
<evidence type="ECO:0000313" key="2">
    <source>
        <dbReference type="EMBL" id="AJP67523.1"/>
    </source>
</evidence>
<keyword evidence="1" id="KW-1133">Transmembrane helix</keyword>
<keyword evidence="1" id="KW-0812">Transmembrane</keyword>
<organism evidence="2 4">
    <name type="scientific">Cytorhabdovirus hordei</name>
    <dbReference type="NCBI Taxonomy" id="1985699"/>
    <lineage>
        <taxon>Viruses</taxon>
        <taxon>Riboviria</taxon>
        <taxon>Orthornavirae</taxon>
        <taxon>Negarnaviricota</taxon>
        <taxon>Haploviricotina</taxon>
        <taxon>Monjiviricetes</taxon>
        <taxon>Mononegavirales</taxon>
        <taxon>Rhabdoviridae</taxon>
        <taxon>Betarhabdovirinae</taxon>
        <taxon>Betacytorhabdovirus</taxon>
        <taxon>Betacytorhabdovirus hordei</taxon>
    </lineage>
</organism>
<evidence type="ECO:0000256" key="1">
    <source>
        <dbReference type="SAM" id="Phobius"/>
    </source>
</evidence>
<dbReference type="GeneID" id="26122903"/>
<dbReference type="RefSeq" id="YP_009177230.1">
    <property type="nucleotide sequence ID" value="NC_028244.1"/>
</dbReference>
<dbReference type="KEGG" id="vg:26122903"/>
<name>A0A0C5KP04_9RHAB</name>
<dbReference type="EMBL" id="MH509197">
    <property type="protein sequence ID" value="AYN07443.1"/>
    <property type="molecule type" value="Viral_cRNA"/>
</dbReference>
<feature type="transmembrane region" description="Helical" evidence="1">
    <location>
        <begin position="6"/>
        <end position="26"/>
    </location>
</feature>
<protein>
    <submittedName>
        <fullName evidence="2">9 protein</fullName>
    </submittedName>
</protein>